<gene>
    <name evidence="6" type="primary">GRIP2</name>
    <name evidence="6" type="ORF">Anas_09267</name>
</gene>
<dbReference type="Gene3D" id="2.30.42.10">
    <property type="match status" value="1"/>
</dbReference>
<evidence type="ECO:0000313" key="6">
    <source>
        <dbReference type="EMBL" id="KAB7508207.1"/>
    </source>
</evidence>
<comment type="caution">
    <text evidence="6">The sequence shown here is derived from an EMBL/GenBank/DDBJ whole genome shotgun (WGS) entry which is preliminary data.</text>
</comment>
<feature type="compositionally biased region" description="Polar residues" evidence="4">
    <location>
        <begin position="1"/>
        <end position="26"/>
    </location>
</feature>
<name>A0A5N5TPV2_9CRUS</name>
<dbReference type="InterPro" id="IPR001478">
    <property type="entry name" value="PDZ"/>
</dbReference>
<reference evidence="6 7" key="1">
    <citation type="journal article" date="2019" name="PLoS Biol.">
        <title>Sex chromosomes control vertical transmission of feminizing Wolbachia symbionts in an isopod.</title>
        <authorList>
            <person name="Becking T."/>
            <person name="Chebbi M.A."/>
            <person name="Giraud I."/>
            <person name="Moumen B."/>
            <person name="Laverre T."/>
            <person name="Caubet Y."/>
            <person name="Peccoud J."/>
            <person name="Gilbert C."/>
            <person name="Cordaux R."/>
        </authorList>
    </citation>
    <scope>NUCLEOTIDE SEQUENCE [LARGE SCALE GENOMIC DNA]</scope>
    <source>
        <strain evidence="6">ANa2</strain>
        <tissue evidence="6">Whole body excluding digestive tract and cuticle</tissue>
    </source>
</reference>
<protein>
    <submittedName>
        <fullName evidence="6">Glutamate receptor-interacting protein 2</fullName>
    </submittedName>
</protein>
<keyword evidence="6" id="KW-0675">Receptor</keyword>
<dbReference type="PANTHER" id="PTHR46227:SF2">
    <property type="entry name" value="FI03335P"/>
    <property type="match status" value="1"/>
</dbReference>
<feature type="region of interest" description="Disordered" evidence="4">
    <location>
        <begin position="88"/>
        <end position="107"/>
    </location>
</feature>
<dbReference type="EMBL" id="SEYY01000012">
    <property type="protein sequence ID" value="KAB7508207.1"/>
    <property type="molecule type" value="Genomic_DNA"/>
</dbReference>
<dbReference type="GO" id="GO:0098887">
    <property type="term" value="P:neurotransmitter receptor transport, endosome to postsynaptic membrane"/>
    <property type="evidence" value="ECO:0007669"/>
    <property type="project" value="TreeGrafter"/>
</dbReference>
<proteinExistence type="predicted"/>
<dbReference type="OrthoDB" id="75502at2759"/>
<dbReference type="InterPro" id="IPR036034">
    <property type="entry name" value="PDZ_sf"/>
</dbReference>
<evidence type="ECO:0000256" key="2">
    <source>
        <dbReference type="ARBA" id="ARBA00022490"/>
    </source>
</evidence>
<dbReference type="Proteomes" id="UP000326759">
    <property type="component" value="Unassembled WGS sequence"/>
</dbReference>
<dbReference type="PROSITE" id="PS50106">
    <property type="entry name" value="PDZ"/>
    <property type="match status" value="1"/>
</dbReference>
<keyword evidence="3" id="KW-0677">Repeat</keyword>
<keyword evidence="2" id="KW-0963">Cytoplasm</keyword>
<sequence length="314" mass="35267">MLQSTNDRLQSKQESPMEIFSSTCGSTVRRKSTSNSTSQNFCRRSWNSSHSNDSGQSDGTDWDKMIADLNQISSTCGLKKKNINNGSSENIGTSHCSDSDLNDNKNTNNLGTDITTVTKPLMITTEKYNEGTYSVSYATSLHRPSSPIVDSIYKGTSAKIFALTLEKDPFYEDFGFSLSDGLYEKGVYVNRIRKGGPAHRSGLLKPFDRILQVNETVTEDFDCCLTVPLIASAEETLYLKVSRSQDVPSLNLMNNLRVNSWFDSEYENYNIVSIKNNINDENMEKCENVTKDYSYICRREIASPESETLIQRAK</sequence>
<comment type="subcellular location">
    <subcellularLocation>
        <location evidence="1">Cytoplasm</location>
    </subcellularLocation>
</comment>
<evidence type="ECO:0000256" key="3">
    <source>
        <dbReference type="ARBA" id="ARBA00022737"/>
    </source>
</evidence>
<evidence type="ECO:0000313" key="7">
    <source>
        <dbReference type="Proteomes" id="UP000326759"/>
    </source>
</evidence>
<dbReference type="InterPro" id="IPR043545">
    <property type="entry name" value="GRIP1/2"/>
</dbReference>
<feature type="region of interest" description="Disordered" evidence="4">
    <location>
        <begin position="1"/>
        <end position="62"/>
    </location>
</feature>
<evidence type="ECO:0000259" key="5">
    <source>
        <dbReference type="PROSITE" id="PS50106"/>
    </source>
</evidence>
<keyword evidence="7" id="KW-1185">Reference proteome</keyword>
<dbReference type="CDD" id="cd06685">
    <property type="entry name" value="PDZ7_GRIP1-2-like"/>
    <property type="match status" value="1"/>
</dbReference>
<dbReference type="SMART" id="SM00228">
    <property type="entry name" value="PDZ"/>
    <property type="match status" value="1"/>
</dbReference>
<evidence type="ECO:0000256" key="4">
    <source>
        <dbReference type="SAM" id="MobiDB-lite"/>
    </source>
</evidence>
<organism evidence="6 7">
    <name type="scientific">Armadillidium nasatum</name>
    <dbReference type="NCBI Taxonomy" id="96803"/>
    <lineage>
        <taxon>Eukaryota</taxon>
        <taxon>Metazoa</taxon>
        <taxon>Ecdysozoa</taxon>
        <taxon>Arthropoda</taxon>
        <taxon>Crustacea</taxon>
        <taxon>Multicrustacea</taxon>
        <taxon>Malacostraca</taxon>
        <taxon>Eumalacostraca</taxon>
        <taxon>Peracarida</taxon>
        <taxon>Isopoda</taxon>
        <taxon>Oniscidea</taxon>
        <taxon>Crinocheta</taxon>
        <taxon>Armadillidiidae</taxon>
        <taxon>Armadillidium</taxon>
    </lineage>
</organism>
<dbReference type="AlphaFoldDB" id="A0A5N5TPV2"/>
<dbReference type="SUPFAM" id="SSF50156">
    <property type="entry name" value="PDZ domain-like"/>
    <property type="match status" value="1"/>
</dbReference>
<feature type="domain" description="PDZ" evidence="5">
    <location>
        <begin position="162"/>
        <end position="245"/>
    </location>
</feature>
<feature type="compositionally biased region" description="Polar residues" evidence="4">
    <location>
        <begin position="33"/>
        <end position="59"/>
    </location>
</feature>
<dbReference type="Pfam" id="PF00595">
    <property type="entry name" value="PDZ"/>
    <property type="match status" value="1"/>
</dbReference>
<dbReference type="GO" id="GO:0005737">
    <property type="term" value="C:cytoplasm"/>
    <property type="evidence" value="ECO:0007669"/>
    <property type="project" value="UniProtKB-SubCell"/>
</dbReference>
<evidence type="ECO:0000256" key="1">
    <source>
        <dbReference type="ARBA" id="ARBA00004496"/>
    </source>
</evidence>
<accession>A0A5N5TPV2</accession>
<dbReference type="PANTHER" id="PTHR46227">
    <property type="entry name" value="GLUTAMATE RECEPTOR-INTERACTING PROTEIN GRIP"/>
    <property type="match status" value="1"/>
</dbReference>